<comment type="caution">
    <text evidence="1">The sequence shown here is derived from an EMBL/GenBank/DDBJ whole genome shotgun (WGS) entry which is preliminary data.</text>
</comment>
<evidence type="ECO:0000313" key="2">
    <source>
        <dbReference type="Proteomes" id="UP001500888"/>
    </source>
</evidence>
<protein>
    <submittedName>
        <fullName evidence="1">Uncharacterized protein</fullName>
    </submittedName>
</protein>
<dbReference type="Proteomes" id="UP001500888">
    <property type="component" value="Unassembled WGS sequence"/>
</dbReference>
<name>A0ABP7IT97_9ACTN</name>
<keyword evidence="2" id="KW-1185">Reference proteome</keyword>
<evidence type="ECO:0000313" key="1">
    <source>
        <dbReference type="EMBL" id="GAA3826465.1"/>
    </source>
</evidence>
<accession>A0ABP7IT97</accession>
<gene>
    <name evidence="1" type="ORF">GCM10022226_53990</name>
</gene>
<dbReference type="EMBL" id="BAAAZR010000020">
    <property type="protein sequence ID" value="GAA3826465.1"/>
    <property type="molecule type" value="Genomic_DNA"/>
</dbReference>
<sequence length="159" mass="16726">MSWRHLPKPARAIAEAAADAVAAARSRDTEAFQRAAAQLAALDSEQVGLVLGAVVRSSLERLHPDGLTADDVHVLVARCARSAAGWFPTVDPDVLVMLVAGALGVHQPDEEAFRLEGPDVARHAPLLVADLLAVSGDPFAVRLNAALDDIARAQTSEMP</sequence>
<organism evidence="1 2">
    <name type="scientific">Sphaerisporangium flaviroseum</name>
    <dbReference type="NCBI Taxonomy" id="509199"/>
    <lineage>
        <taxon>Bacteria</taxon>
        <taxon>Bacillati</taxon>
        <taxon>Actinomycetota</taxon>
        <taxon>Actinomycetes</taxon>
        <taxon>Streptosporangiales</taxon>
        <taxon>Streptosporangiaceae</taxon>
        <taxon>Sphaerisporangium</taxon>
    </lineage>
</organism>
<proteinExistence type="predicted"/>
<reference evidence="2" key="1">
    <citation type="journal article" date="2019" name="Int. J. Syst. Evol. Microbiol.">
        <title>The Global Catalogue of Microorganisms (GCM) 10K type strain sequencing project: providing services to taxonomists for standard genome sequencing and annotation.</title>
        <authorList>
            <consortium name="The Broad Institute Genomics Platform"/>
            <consortium name="The Broad Institute Genome Sequencing Center for Infectious Disease"/>
            <person name="Wu L."/>
            <person name="Ma J."/>
        </authorList>
    </citation>
    <scope>NUCLEOTIDE SEQUENCE [LARGE SCALE GENOMIC DNA]</scope>
    <source>
        <strain evidence="2">JCM 16908</strain>
    </source>
</reference>